<proteinExistence type="predicted"/>
<keyword evidence="3" id="KW-1185">Reference proteome</keyword>
<accession>A0ABQ3RBH0</accession>
<feature type="compositionally biased region" description="Low complexity" evidence="1">
    <location>
        <begin position="165"/>
        <end position="177"/>
    </location>
</feature>
<sequence length="188" mass="20132">MLAAERAAAETMDVVRGEQQSTVRIGTSVGLGPRLDGALTALSEQAPWLLVELVSGPTTTRMRQVRDGYLHATFVRGADRAPGLELLSQAAVQPVHRIAFRPFADRARVPSLPTYLATRPDPPSRRLTALLQACNQQAEQTDTGSRRRTSRTAAVAPAPWKRSASRTSSGLSSSCSSRVPEPSAGLCD</sequence>
<gene>
    <name evidence="2" type="ORF">Srubr_30440</name>
</gene>
<dbReference type="Proteomes" id="UP000646738">
    <property type="component" value="Unassembled WGS sequence"/>
</dbReference>
<dbReference type="Gene3D" id="3.40.190.10">
    <property type="entry name" value="Periplasmic binding protein-like II"/>
    <property type="match status" value="1"/>
</dbReference>
<evidence type="ECO:0008006" key="4">
    <source>
        <dbReference type="Google" id="ProtNLM"/>
    </source>
</evidence>
<reference evidence="3" key="1">
    <citation type="submission" date="2023-07" db="EMBL/GenBank/DDBJ databases">
        <title>Whole genome shotgun sequence of Streptomyces achromogenes subsp. rubradiris NBRC 14000.</title>
        <authorList>
            <person name="Komaki H."/>
            <person name="Tamura T."/>
        </authorList>
    </citation>
    <scope>NUCLEOTIDE SEQUENCE [LARGE SCALE GENOMIC DNA]</scope>
    <source>
        <strain evidence="3">NBRC 14000</strain>
    </source>
</reference>
<dbReference type="EMBL" id="BNEA01000015">
    <property type="protein sequence ID" value="GHI53198.1"/>
    <property type="molecule type" value="Genomic_DNA"/>
</dbReference>
<evidence type="ECO:0000313" key="2">
    <source>
        <dbReference type="EMBL" id="GHI53198.1"/>
    </source>
</evidence>
<feature type="region of interest" description="Disordered" evidence="1">
    <location>
        <begin position="135"/>
        <end position="188"/>
    </location>
</feature>
<protein>
    <recommendedName>
        <fullName evidence="4">LysR substrate-binding domain-containing protein</fullName>
    </recommendedName>
</protein>
<evidence type="ECO:0000256" key="1">
    <source>
        <dbReference type="SAM" id="MobiDB-lite"/>
    </source>
</evidence>
<name>A0ABQ3RBH0_STRRR</name>
<comment type="caution">
    <text evidence="2">The sequence shown here is derived from an EMBL/GenBank/DDBJ whole genome shotgun (WGS) entry which is preliminary data.</text>
</comment>
<organism evidence="2 3">
    <name type="scientific">Streptomyces rubradiris</name>
    <name type="common">Streptomyces achromogenes subsp. rubradiris</name>
    <dbReference type="NCBI Taxonomy" id="285531"/>
    <lineage>
        <taxon>Bacteria</taxon>
        <taxon>Bacillati</taxon>
        <taxon>Actinomycetota</taxon>
        <taxon>Actinomycetes</taxon>
        <taxon>Kitasatosporales</taxon>
        <taxon>Streptomycetaceae</taxon>
        <taxon>Streptomyces</taxon>
    </lineage>
</organism>
<dbReference type="RefSeq" id="WP_189999198.1">
    <property type="nucleotide sequence ID" value="NZ_BNCB01000025.1"/>
</dbReference>
<evidence type="ECO:0000313" key="3">
    <source>
        <dbReference type="Proteomes" id="UP000646738"/>
    </source>
</evidence>